<reference evidence="2 3" key="1">
    <citation type="journal article" date="2013" name="Biodegradation">
        <title>Quantitative proteomic analysis of ibuprofen-degrading Patulibacter sp. strain I11.</title>
        <authorList>
            <person name="Almeida B."/>
            <person name="Kjeldal H."/>
            <person name="Lolas I."/>
            <person name="Knudsen A.D."/>
            <person name="Carvalho G."/>
            <person name="Nielsen K.L."/>
            <person name="Barreto Crespo M.T."/>
            <person name="Stensballe A."/>
            <person name="Nielsen J.L."/>
        </authorList>
    </citation>
    <scope>NUCLEOTIDE SEQUENCE [LARGE SCALE GENOMIC DNA]</scope>
    <source>
        <strain evidence="2 3">I11</strain>
    </source>
</reference>
<comment type="caution">
    <text evidence="2">The sequence shown here is derived from an EMBL/GenBank/DDBJ whole genome shotgun (WGS) entry which is preliminary data.</text>
</comment>
<name>H0EB86_9ACTN</name>
<dbReference type="OrthoDB" id="4775619at2"/>
<evidence type="ECO:0000313" key="3">
    <source>
        <dbReference type="Proteomes" id="UP000005143"/>
    </source>
</evidence>
<dbReference type="Proteomes" id="UP000005143">
    <property type="component" value="Unassembled WGS sequence"/>
</dbReference>
<dbReference type="SUPFAM" id="SSF103032">
    <property type="entry name" value="Hypothetical protein YwqG"/>
    <property type="match status" value="1"/>
</dbReference>
<dbReference type="InterPro" id="IPR015315">
    <property type="entry name" value="DUF1963"/>
</dbReference>
<dbReference type="Pfam" id="PF09234">
    <property type="entry name" value="DUF1963"/>
    <property type="match status" value="1"/>
</dbReference>
<dbReference type="Gene3D" id="2.30.320.10">
    <property type="entry name" value="YwqG-like"/>
    <property type="match status" value="1"/>
</dbReference>
<dbReference type="EMBL" id="AGUD01000305">
    <property type="protein sequence ID" value="EHN09050.1"/>
    <property type="molecule type" value="Genomic_DNA"/>
</dbReference>
<evidence type="ECO:0008006" key="4">
    <source>
        <dbReference type="Google" id="ProtNLM"/>
    </source>
</evidence>
<accession>H0EB86</accession>
<evidence type="ECO:0000313" key="2">
    <source>
        <dbReference type="EMBL" id="EHN09050.1"/>
    </source>
</evidence>
<dbReference type="InterPro" id="IPR035948">
    <property type="entry name" value="YwqG-like_sf"/>
</dbReference>
<proteinExistence type="predicted"/>
<dbReference type="RefSeq" id="WP_007578790.1">
    <property type="nucleotide sequence ID" value="NZ_AGUD01000305.1"/>
</dbReference>
<feature type="compositionally biased region" description="Pro residues" evidence="1">
    <location>
        <begin position="127"/>
        <end position="136"/>
    </location>
</feature>
<feature type="region of interest" description="Disordered" evidence="1">
    <location>
        <begin position="127"/>
        <end position="147"/>
    </location>
</feature>
<keyword evidence="3" id="KW-1185">Reference proteome</keyword>
<sequence length="292" mass="32157">MLSPHEVREIALRHLPEERVDEALRAVRPGWRARLEESGPLLIGGAAPLAEGERWPVNERGIPLTFLAAIDCAWLPGFDDSWPDPTGWRHDGALLRIFADLVDRPQDPGPATVLVAADGTEVFAVDPPPLPDPWPPAGDERDDPAPHQRVRALPAHRAIAEPFLTAQELAFGPLHVLDPDPNVDGYRHFSFDLRLDGEERDWDDPRIRPFAVTHVAGEPCSVEEDVRTSACELLEDGGELQDEDEWRVLLAIHDGFGGDVEIHDGGAYHVLVPVEDLAVGRYDRAVCDVATG</sequence>
<protein>
    <recommendedName>
        <fullName evidence="4">DUF1963 domain-containing protein</fullName>
    </recommendedName>
</protein>
<evidence type="ECO:0000256" key="1">
    <source>
        <dbReference type="SAM" id="MobiDB-lite"/>
    </source>
</evidence>
<gene>
    <name evidence="2" type="ORF">PAI11_41150</name>
</gene>
<organism evidence="2 3">
    <name type="scientific">Patulibacter medicamentivorans</name>
    <dbReference type="NCBI Taxonomy" id="1097667"/>
    <lineage>
        <taxon>Bacteria</taxon>
        <taxon>Bacillati</taxon>
        <taxon>Actinomycetota</taxon>
        <taxon>Thermoleophilia</taxon>
        <taxon>Solirubrobacterales</taxon>
        <taxon>Patulibacteraceae</taxon>
        <taxon>Patulibacter</taxon>
    </lineage>
</organism>
<dbReference type="AlphaFoldDB" id="H0EB86"/>